<dbReference type="PANTHER" id="PTHR45640">
    <property type="entry name" value="HEAT SHOCK PROTEIN HSP-12.2-RELATED"/>
    <property type="match status" value="1"/>
</dbReference>
<dbReference type="Gene3D" id="2.60.40.790">
    <property type="match status" value="1"/>
</dbReference>
<dbReference type="InterPro" id="IPR001436">
    <property type="entry name" value="Alpha-crystallin/sHSP_animal"/>
</dbReference>
<comment type="similarity">
    <text evidence="1 2">Belongs to the small heat shock protein (HSP20) family.</text>
</comment>
<evidence type="ECO:0000313" key="5">
    <source>
        <dbReference type="Proteomes" id="UP001516400"/>
    </source>
</evidence>
<reference evidence="4 5" key="1">
    <citation type="journal article" date="2021" name="BMC Biol.">
        <title>Horizontally acquired antibacterial genes associated with adaptive radiation of ladybird beetles.</title>
        <authorList>
            <person name="Li H.S."/>
            <person name="Tang X.F."/>
            <person name="Huang Y.H."/>
            <person name="Xu Z.Y."/>
            <person name="Chen M.L."/>
            <person name="Du X.Y."/>
            <person name="Qiu B.Y."/>
            <person name="Chen P.T."/>
            <person name="Zhang W."/>
            <person name="Slipinski A."/>
            <person name="Escalona H.E."/>
            <person name="Waterhouse R.M."/>
            <person name="Zwick A."/>
            <person name="Pang H."/>
        </authorList>
    </citation>
    <scope>NUCLEOTIDE SEQUENCE [LARGE SCALE GENOMIC DNA]</scope>
    <source>
        <strain evidence="4">SYSU2018</strain>
    </source>
</reference>
<accession>A0ABD2NQY2</accession>
<feature type="domain" description="SHSP" evidence="3">
    <location>
        <begin position="3"/>
        <end position="112"/>
    </location>
</feature>
<dbReference type="CDD" id="cd06464">
    <property type="entry name" value="ACD_sHsps-like"/>
    <property type="match status" value="1"/>
</dbReference>
<dbReference type="PROSITE" id="PS01031">
    <property type="entry name" value="SHSP"/>
    <property type="match status" value="1"/>
</dbReference>
<proteinExistence type="inferred from homology"/>
<dbReference type="PANTHER" id="PTHR45640:SF26">
    <property type="entry name" value="RE23625P"/>
    <property type="match status" value="1"/>
</dbReference>
<dbReference type="InterPro" id="IPR008978">
    <property type="entry name" value="HSP20-like_chaperone"/>
</dbReference>
<dbReference type="SUPFAM" id="SSF49764">
    <property type="entry name" value="HSP20-like chaperones"/>
    <property type="match status" value="1"/>
</dbReference>
<comment type="caution">
    <text evidence="4">The sequence shown here is derived from an EMBL/GenBank/DDBJ whole genome shotgun (WGS) entry which is preliminary data.</text>
</comment>
<dbReference type="Pfam" id="PF00011">
    <property type="entry name" value="HSP20"/>
    <property type="match status" value="1"/>
</dbReference>
<dbReference type="Proteomes" id="UP001516400">
    <property type="component" value="Unassembled WGS sequence"/>
</dbReference>
<dbReference type="InterPro" id="IPR002068">
    <property type="entry name" value="A-crystallin/Hsp20_dom"/>
</dbReference>
<evidence type="ECO:0000259" key="3">
    <source>
        <dbReference type="PROSITE" id="PS01031"/>
    </source>
</evidence>
<evidence type="ECO:0000313" key="4">
    <source>
        <dbReference type="EMBL" id="KAL3280781.1"/>
    </source>
</evidence>
<sequence length="112" mass="12531">MCSVDDSGSGPCGWNDPNFIVDERHVKITVDVEGYSKKHIKVTTRGNTIDVNAHKEEDKKDEVVTKNFNTSYDIPPGYDILNISARLNDGKLVIVVPVERKHDGVSRNVEIH</sequence>
<name>A0ABD2NQY2_9CUCU</name>
<gene>
    <name evidence="4" type="ORF">HHI36_004013</name>
</gene>
<evidence type="ECO:0000256" key="2">
    <source>
        <dbReference type="RuleBase" id="RU003616"/>
    </source>
</evidence>
<evidence type="ECO:0000256" key="1">
    <source>
        <dbReference type="PROSITE-ProRule" id="PRU00285"/>
    </source>
</evidence>
<protein>
    <recommendedName>
        <fullName evidence="3">SHSP domain-containing protein</fullName>
    </recommendedName>
</protein>
<dbReference type="EMBL" id="JABFTP020000144">
    <property type="protein sequence ID" value="KAL3280781.1"/>
    <property type="molecule type" value="Genomic_DNA"/>
</dbReference>
<dbReference type="AlphaFoldDB" id="A0ABD2NQY2"/>
<organism evidence="4 5">
    <name type="scientific">Cryptolaemus montrouzieri</name>
    <dbReference type="NCBI Taxonomy" id="559131"/>
    <lineage>
        <taxon>Eukaryota</taxon>
        <taxon>Metazoa</taxon>
        <taxon>Ecdysozoa</taxon>
        <taxon>Arthropoda</taxon>
        <taxon>Hexapoda</taxon>
        <taxon>Insecta</taxon>
        <taxon>Pterygota</taxon>
        <taxon>Neoptera</taxon>
        <taxon>Endopterygota</taxon>
        <taxon>Coleoptera</taxon>
        <taxon>Polyphaga</taxon>
        <taxon>Cucujiformia</taxon>
        <taxon>Coccinelloidea</taxon>
        <taxon>Coccinellidae</taxon>
        <taxon>Scymninae</taxon>
        <taxon>Scymnini</taxon>
        <taxon>Cryptolaemus</taxon>
    </lineage>
</organism>
<dbReference type="GO" id="GO:0009408">
    <property type="term" value="P:response to heat"/>
    <property type="evidence" value="ECO:0007669"/>
    <property type="project" value="UniProtKB-ARBA"/>
</dbReference>
<keyword evidence="5" id="KW-1185">Reference proteome</keyword>